<accession>A0A1E7MZY3</accession>
<reference evidence="3 4" key="2">
    <citation type="submission" date="2014-07" db="EMBL/GenBank/DDBJ databases">
        <authorList>
            <person name="Zhang J.E."/>
            <person name="Yang H."/>
            <person name="Guo J."/>
            <person name="Deng Z."/>
            <person name="Luo H."/>
            <person name="Luo M."/>
            <person name="Zhao B."/>
        </authorList>
    </citation>
    <scope>NUCLEOTIDE SEQUENCE [LARGE SCALE GENOMIC DNA]</scope>
    <source>
        <strain evidence="3">ATCC 10762</strain>
        <strain evidence="4">ATCC 10762 / DSM 40127 / CCM 3239 / JCM 4008 / LMG 5968 / NBRC 12843 / NCIMB 8234 / A-377</strain>
    </source>
</reference>
<dbReference type="GeneID" id="97485750"/>
<reference evidence="2" key="5">
    <citation type="submission" date="2020-09" db="EMBL/GenBank/DDBJ databases">
        <authorList>
            <person name="Sun Q."/>
            <person name="Ohkuma M."/>
        </authorList>
    </citation>
    <scope>NUCLEOTIDE SEQUENCE</scope>
    <source>
        <strain evidence="2">JCM 4434</strain>
    </source>
</reference>
<dbReference type="AlphaFoldDB" id="A0A1E7MZY3"/>
<organism evidence="3 4">
    <name type="scientific">Kitasatospora aureofaciens</name>
    <name type="common">Streptomyces aureofaciens</name>
    <dbReference type="NCBI Taxonomy" id="1894"/>
    <lineage>
        <taxon>Bacteria</taxon>
        <taxon>Bacillati</taxon>
        <taxon>Actinomycetota</taxon>
        <taxon>Actinomycetes</taxon>
        <taxon>Kitasatosporales</taxon>
        <taxon>Streptomycetaceae</taxon>
        <taxon>Kitasatospora</taxon>
    </lineage>
</organism>
<dbReference type="KEGG" id="kau:B6264_01870"/>
<dbReference type="EMBL" id="BMUB01000005">
    <property type="protein sequence ID" value="GGU73469.1"/>
    <property type="molecule type" value="Genomic_DNA"/>
</dbReference>
<dbReference type="Proteomes" id="UP000610124">
    <property type="component" value="Unassembled WGS sequence"/>
</dbReference>
<dbReference type="Gene3D" id="3.40.50.920">
    <property type="match status" value="1"/>
</dbReference>
<dbReference type="SUPFAM" id="SSF52922">
    <property type="entry name" value="TK C-terminal domain-like"/>
    <property type="match status" value="1"/>
</dbReference>
<keyword evidence="4" id="KW-1185">Reference proteome</keyword>
<sequence>MRATSWAWPDRAPQDWTSPGTDGFGLSDSRAVTRRHFGVDAESVTVAALTALTHRGEVKAGTVRLAAERHGVRF</sequence>
<dbReference type="Proteomes" id="UP000037395">
    <property type="component" value="Unassembled WGS sequence"/>
</dbReference>
<evidence type="ECO:0000313" key="4">
    <source>
        <dbReference type="Proteomes" id="UP000037395"/>
    </source>
</evidence>
<reference evidence="3" key="3">
    <citation type="submission" date="2016-08" db="EMBL/GenBank/DDBJ databases">
        <title>Sequencing, Assembly and Comparative Genomics of S. aureofaciens ATCC 10762.</title>
        <authorList>
            <person name="Gradnigo J.S."/>
            <person name="Johnson N."/>
            <person name="Somerville G.A."/>
        </authorList>
    </citation>
    <scope>NUCLEOTIDE SEQUENCE [LARGE SCALE GENOMIC DNA]</scope>
    <source>
        <strain evidence="3">ATCC 10762</strain>
    </source>
</reference>
<evidence type="ECO:0000313" key="5">
    <source>
        <dbReference type="Proteomes" id="UP000610124"/>
    </source>
</evidence>
<comment type="caution">
    <text evidence="3">The sequence shown here is derived from an EMBL/GenBank/DDBJ whole genome shotgun (WGS) entry which is preliminary data.</text>
</comment>
<dbReference type="EMBL" id="JPRF03000054">
    <property type="protein sequence ID" value="OEV33981.1"/>
    <property type="molecule type" value="Genomic_DNA"/>
</dbReference>
<reference evidence="4" key="4">
    <citation type="submission" date="2016-08" db="EMBL/GenBank/DDBJ databases">
        <title>Sequencing, assembly and comparative genomics of S. aureofaciens ATCC 10762.</title>
        <authorList>
            <person name="Gradnigo J.S."/>
            <person name="Johnson N."/>
            <person name="Somerville G.A."/>
        </authorList>
    </citation>
    <scope>NUCLEOTIDE SEQUENCE [LARGE SCALE GENOMIC DNA]</scope>
    <source>
        <strain evidence="4">ATCC 10762 / DSM 40127 / CCM 3239 / JCM 4008 / LMG 5968 / NBRC 12843 / NCIMB 8234 / A-377</strain>
    </source>
</reference>
<proteinExistence type="predicted"/>
<dbReference type="InterPro" id="IPR009014">
    <property type="entry name" value="Transketo_C/PFOR_II"/>
</dbReference>
<evidence type="ECO:0000313" key="3">
    <source>
        <dbReference type="EMBL" id="OEV33981.1"/>
    </source>
</evidence>
<name>A0A1E7MZY3_KITAU</name>
<reference evidence="2 5" key="1">
    <citation type="journal article" date="2014" name="Int. J. Syst. Evol. Microbiol.">
        <title>Complete genome sequence of Corynebacterium casei LMG S-19264T (=DSM 44701T), isolated from a smear-ripened cheese.</title>
        <authorList>
            <consortium name="US DOE Joint Genome Institute (JGI-PGF)"/>
            <person name="Walter F."/>
            <person name="Albersmeier A."/>
            <person name="Kalinowski J."/>
            <person name="Ruckert C."/>
        </authorList>
    </citation>
    <scope>NUCLEOTIDE SEQUENCE [LARGE SCALE GENOMIC DNA]</scope>
    <source>
        <strain evidence="2 5">JCM 4434</strain>
    </source>
</reference>
<accession>A0A8H9HKP4</accession>
<dbReference type="OrthoDB" id="9759664at2"/>
<protein>
    <submittedName>
        <fullName evidence="3">Uncharacterized protein</fullName>
    </submittedName>
</protein>
<evidence type="ECO:0000256" key="1">
    <source>
        <dbReference type="SAM" id="MobiDB-lite"/>
    </source>
</evidence>
<dbReference type="RefSeq" id="WP_030280240.1">
    <property type="nucleotide sequence ID" value="NZ_BMUB01000005.1"/>
</dbReference>
<gene>
    <name evidence="2" type="ORF">GCM10010502_26470</name>
    <name evidence="3" type="ORF">HS99_0011025</name>
</gene>
<feature type="region of interest" description="Disordered" evidence="1">
    <location>
        <begin position="1"/>
        <end position="23"/>
    </location>
</feature>
<evidence type="ECO:0000313" key="2">
    <source>
        <dbReference type="EMBL" id="GGU73469.1"/>
    </source>
</evidence>